<name>A0A318JSX2_9NOCA</name>
<protein>
    <submittedName>
        <fullName evidence="2">Catechol 2,3-dioxygenase-like lactoylglutathione lyase family enzyme</fullName>
    </submittedName>
</protein>
<keyword evidence="3" id="KW-1185">Reference proteome</keyword>
<dbReference type="Pfam" id="PF00903">
    <property type="entry name" value="Glyoxalase"/>
    <property type="match status" value="1"/>
</dbReference>
<feature type="domain" description="VOC" evidence="1">
    <location>
        <begin position="3"/>
        <end position="145"/>
    </location>
</feature>
<accession>A0A318JSX2</accession>
<dbReference type="GO" id="GO:0016829">
    <property type="term" value="F:lyase activity"/>
    <property type="evidence" value="ECO:0007669"/>
    <property type="project" value="UniProtKB-KW"/>
</dbReference>
<evidence type="ECO:0000313" key="2">
    <source>
        <dbReference type="EMBL" id="PXX56278.1"/>
    </source>
</evidence>
<sequence length="148" mass="17380">MISFHHIAIQTRDLDNCLAWYRDYFGVEEKWTLDEFSPLTLSRLPGITRLTEVRVGDVRLHLFERADLVYDPVAERAAQFQHVCVATESPQELSVRRDRWIEVFESKNYAFARPDQPTEIVVDDEGIQSFYLFDVNGLEFEFTYVPVD</sequence>
<dbReference type="AlphaFoldDB" id="A0A318JSX2"/>
<dbReference type="SUPFAM" id="SSF54593">
    <property type="entry name" value="Glyoxalase/Bleomycin resistance protein/Dihydroxybiphenyl dioxygenase"/>
    <property type="match status" value="1"/>
</dbReference>
<dbReference type="InterPro" id="IPR037523">
    <property type="entry name" value="VOC_core"/>
</dbReference>
<dbReference type="InterPro" id="IPR004360">
    <property type="entry name" value="Glyas_Fos-R_dOase_dom"/>
</dbReference>
<evidence type="ECO:0000313" key="3">
    <source>
        <dbReference type="Proteomes" id="UP000247569"/>
    </source>
</evidence>
<dbReference type="Proteomes" id="UP000247569">
    <property type="component" value="Unassembled WGS sequence"/>
</dbReference>
<dbReference type="Gene3D" id="3.10.180.10">
    <property type="entry name" value="2,3-Dihydroxybiphenyl 1,2-Dioxygenase, domain 1"/>
    <property type="match status" value="1"/>
</dbReference>
<evidence type="ECO:0000259" key="1">
    <source>
        <dbReference type="PROSITE" id="PS51819"/>
    </source>
</evidence>
<dbReference type="RefSeq" id="WP_040742993.1">
    <property type="nucleotide sequence ID" value="NZ_QJKF01000020.1"/>
</dbReference>
<gene>
    <name evidence="2" type="ORF">DFR70_12019</name>
</gene>
<dbReference type="EMBL" id="QJKF01000020">
    <property type="protein sequence ID" value="PXX56278.1"/>
    <property type="molecule type" value="Genomic_DNA"/>
</dbReference>
<dbReference type="PROSITE" id="PS51819">
    <property type="entry name" value="VOC"/>
    <property type="match status" value="1"/>
</dbReference>
<proteinExistence type="predicted"/>
<dbReference type="InterPro" id="IPR029068">
    <property type="entry name" value="Glyas_Bleomycin-R_OHBP_Dase"/>
</dbReference>
<keyword evidence="2" id="KW-0223">Dioxygenase</keyword>
<reference evidence="2 3" key="1">
    <citation type="submission" date="2018-05" db="EMBL/GenBank/DDBJ databases">
        <title>Genomic Encyclopedia of Type Strains, Phase IV (KMG-IV): sequencing the most valuable type-strain genomes for metagenomic binning, comparative biology and taxonomic classification.</title>
        <authorList>
            <person name="Goeker M."/>
        </authorList>
    </citation>
    <scope>NUCLEOTIDE SEQUENCE [LARGE SCALE GENOMIC DNA]</scope>
    <source>
        <strain evidence="2 3">DSM 44704</strain>
    </source>
</reference>
<keyword evidence="2" id="KW-0456">Lyase</keyword>
<comment type="caution">
    <text evidence="2">The sequence shown here is derived from an EMBL/GenBank/DDBJ whole genome shotgun (WGS) entry which is preliminary data.</text>
</comment>
<keyword evidence="2" id="KW-0560">Oxidoreductase</keyword>
<dbReference type="OrthoDB" id="3628684at2"/>
<organism evidence="2 3">
    <name type="scientific">Nocardia tenerifensis</name>
    <dbReference type="NCBI Taxonomy" id="228006"/>
    <lineage>
        <taxon>Bacteria</taxon>
        <taxon>Bacillati</taxon>
        <taxon>Actinomycetota</taxon>
        <taxon>Actinomycetes</taxon>
        <taxon>Mycobacteriales</taxon>
        <taxon>Nocardiaceae</taxon>
        <taxon>Nocardia</taxon>
    </lineage>
</organism>
<dbReference type="GO" id="GO:0051213">
    <property type="term" value="F:dioxygenase activity"/>
    <property type="evidence" value="ECO:0007669"/>
    <property type="project" value="UniProtKB-KW"/>
</dbReference>
<dbReference type="CDD" id="cd06587">
    <property type="entry name" value="VOC"/>
    <property type="match status" value="1"/>
</dbReference>